<gene>
    <name evidence="1" type="ORF">LCPAC406_02600</name>
</gene>
<proteinExistence type="predicted"/>
<protein>
    <submittedName>
        <fullName evidence="1">Uncharacterized protein</fullName>
    </submittedName>
</protein>
<organism evidence="1">
    <name type="scientific">Pithovirus LCPAC406</name>
    <dbReference type="NCBI Taxonomy" id="2506599"/>
    <lineage>
        <taxon>Viruses</taxon>
        <taxon>Pithoviruses</taxon>
    </lineage>
</organism>
<reference evidence="1" key="1">
    <citation type="journal article" date="2019" name="MBio">
        <title>Virus Genomes from Deep Sea Sediments Expand the Ocean Megavirome and Support Independent Origins of Viral Gigantism.</title>
        <authorList>
            <person name="Backstrom D."/>
            <person name="Yutin N."/>
            <person name="Jorgensen S.L."/>
            <person name="Dharamshi J."/>
            <person name="Homa F."/>
            <person name="Zaremba-Niedwiedzka K."/>
            <person name="Spang A."/>
            <person name="Wolf Y.I."/>
            <person name="Koonin E.V."/>
            <person name="Ettema T.J."/>
        </authorList>
    </citation>
    <scope>NUCLEOTIDE SEQUENCE</scope>
</reference>
<dbReference type="EMBL" id="MK500608">
    <property type="protein sequence ID" value="QBK93946.1"/>
    <property type="molecule type" value="Genomic_DNA"/>
</dbReference>
<accession>A0A481ZE95</accession>
<name>A0A481ZE95_9VIRU</name>
<sequence>MSKAERFIRWVHLNDIKVIAFAFNNTLINRDLHNVILRTSFQYYVDNCSEDFKSIIFDLLEEKELHIAVVAYMDNEYHLEYDKEIYISGLDLVNKLLCAIGLNDEQLKKVVKLFRSPKLHNEKFEGKSWHLGKLKTMFNVSPEEILLFEHSSYNISFSGQYRNIKVSEKGFSLNDIPLGDKLTDDDWDRIPGI</sequence>
<evidence type="ECO:0000313" key="1">
    <source>
        <dbReference type="EMBL" id="QBK93946.1"/>
    </source>
</evidence>